<dbReference type="GO" id="GO:0004386">
    <property type="term" value="F:helicase activity"/>
    <property type="evidence" value="ECO:0007669"/>
    <property type="project" value="UniProtKB-KW"/>
</dbReference>
<accession>A0A939H2K9</accession>
<dbReference type="GO" id="GO:0003677">
    <property type="term" value="F:DNA binding"/>
    <property type="evidence" value="ECO:0007669"/>
    <property type="project" value="InterPro"/>
</dbReference>
<dbReference type="InterPro" id="IPR006935">
    <property type="entry name" value="Helicase/UvrB_N"/>
</dbReference>
<dbReference type="EMBL" id="JAFNME010000040">
    <property type="protein sequence ID" value="MBO1250718.1"/>
    <property type="molecule type" value="Genomic_DNA"/>
</dbReference>
<evidence type="ECO:0000313" key="3">
    <source>
        <dbReference type="Proteomes" id="UP000664731"/>
    </source>
</evidence>
<sequence length="1124" mass="127195">MATKNKFTRKSAGKKRSFHQELVLNRWVLGFFQGGQLSALKMRLGDDRFEGIDEDGQTKFFHELIRGLFDPNKVPDADLRRYDLNVVAHWQAITAQRNKHEGFELQMKYFQYLSLLFTELYLDWYFNHRQDLLDGLNEEMARYRAENGAEPFRDFEADDLNKIAFWNATGSGKTLLLHVNIRQYLHYFQQGVAGVYPDKIILLTPNEGLSRQHLEELHLSGFGFSQFFNKAQSPARGTIEVIDINKLGDEMGDKTVAVDAFEGNNLVLVDEGHRGTGTAAGAWMARRDALVRGGFAFEYSATFGQAVAKGMTVAAAEEEIQKKRAKMLWGTTSLRSLDDGQKAQLALTLDDKRRARITATREIYAKCILFDYSYKFFYEDGYGKESLILNMHGDAYAQADNARKYFTACLLSYYQQLWLWSTHGSKLADFNIEKPLWVFVGNTVSGEESDILEVVNFLADFLNSDVQIKTWLADLIADKAQILDAKGNNIFSGRFTPLMGFGGRVDELYADILLRVFNAPARQRLKLVNLKSSKGELALRVGDADPFGLINIGDDAGFFAMAEDANAFDSERDDFGGTLFGTLNDRDSRLNVLIGSRKFTEGWSSWRVSTMGLLNMGKGEGSQIIQLFGRGVRLKGKDFSLKRSLPHERPRGLHLEKLESLNIFGVKADYMATFKDYLREEGIAPSDEVLELDFPTRANLPKGKLKTLALKDGYKDNQKLGFKRTHFPRLYEIPAQFQGKIKPPHVVLDLYPRVEALSSKDKGTPAPAAEARNKGTLNQTLFPAFNWDRIYLALQDYKLQRSWSNLRLDRQKLIDFCAGAQDWYTLFVPNAELNVTTFADIRKQEDILLRLLTDYTDRFYKALKTGYEGQFYDITHIDENHGSMLKLYQFEIENNDDGLEYQKKLEVLKKLVADGQLGEASKWNAPHMVAISFDRHLFYPLFSFEQDGDKDLVPLKLKPLGLGAPSEVTFVRDLEAFYNSSEGKEVIGPRSLYLLRNAASADKGLGFALAGNFYPDFLLWLVDDATGKQWLTFVDPKGLRNLDLSHPKLGLYKEVKTLEATLAAQAKVGEAPLVLNAFVLSPTKFADLLNVGDPTKKADLESRNVLFMEDGASAYLRKLFANLV</sequence>
<keyword evidence="2" id="KW-0547">Nucleotide-binding</keyword>
<keyword evidence="2" id="KW-0347">Helicase</keyword>
<organism evidence="2 3">
    <name type="scientific">Comamonas denitrificans</name>
    <dbReference type="NCBI Taxonomy" id="117506"/>
    <lineage>
        <taxon>Bacteria</taxon>
        <taxon>Pseudomonadati</taxon>
        <taxon>Pseudomonadota</taxon>
        <taxon>Betaproteobacteria</taxon>
        <taxon>Burkholderiales</taxon>
        <taxon>Comamonadaceae</taxon>
        <taxon>Comamonas</taxon>
    </lineage>
</organism>
<name>A0A939H2K9_9BURK</name>
<keyword evidence="2" id="KW-0067">ATP-binding</keyword>
<protein>
    <submittedName>
        <fullName evidence="2">DEAD/DEAH box helicase family protein</fullName>
    </submittedName>
</protein>
<dbReference type="GO" id="GO:0016787">
    <property type="term" value="F:hydrolase activity"/>
    <property type="evidence" value="ECO:0007669"/>
    <property type="project" value="InterPro"/>
</dbReference>
<evidence type="ECO:0000313" key="2">
    <source>
        <dbReference type="EMBL" id="MBO1250718.1"/>
    </source>
</evidence>
<proteinExistence type="predicted"/>
<gene>
    <name evidence="2" type="ORF">J1777_12925</name>
</gene>
<dbReference type="Pfam" id="PF04851">
    <property type="entry name" value="ResIII"/>
    <property type="match status" value="1"/>
</dbReference>
<reference evidence="2" key="1">
    <citation type="submission" date="2021-03" db="EMBL/GenBank/DDBJ databases">
        <title>Comamonas denitrificans.</title>
        <authorList>
            <person name="Finster K."/>
        </authorList>
    </citation>
    <scope>NUCLEOTIDE SEQUENCE</scope>
    <source>
        <strain evidence="2">MM2021_4</strain>
    </source>
</reference>
<comment type="caution">
    <text evidence="2">The sequence shown here is derived from an EMBL/GenBank/DDBJ whole genome shotgun (WGS) entry which is preliminary data.</text>
</comment>
<dbReference type="InterPro" id="IPR027417">
    <property type="entry name" value="P-loop_NTPase"/>
</dbReference>
<dbReference type="Gene3D" id="3.40.50.300">
    <property type="entry name" value="P-loop containing nucleotide triphosphate hydrolases"/>
    <property type="match status" value="1"/>
</dbReference>
<dbReference type="Proteomes" id="UP000664731">
    <property type="component" value="Unassembled WGS sequence"/>
</dbReference>
<dbReference type="AlphaFoldDB" id="A0A939H2K9"/>
<dbReference type="RefSeq" id="WP_207576108.1">
    <property type="nucleotide sequence ID" value="NZ_JAFNME010000040.1"/>
</dbReference>
<evidence type="ECO:0000259" key="1">
    <source>
        <dbReference type="Pfam" id="PF04851"/>
    </source>
</evidence>
<keyword evidence="2" id="KW-0378">Hydrolase</keyword>
<dbReference type="SUPFAM" id="SSF52540">
    <property type="entry name" value="P-loop containing nucleoside triphosphate hydrolases"/>
    <property type="match status" value="1"/>
</dbReference>
<feature type="domain" description="Helicase/UvrB N-terminal" evidence="1">
    <location>
        <begin position="158"/>
        <end position="277"/>
    </location>
</feature>
<keyword evidence="3" id="KW-1185">Reference proteome</keyword>
<dbReference type="GO" id="GO:0005524">
    <property type="term" value="F:ATP binding"/>
    <property type="evidence" value="ECO:0007669"/>
    <property type="project" value="InterPro"/>
</dbReference>